<sequence length="135" mass="14735">MSGEEFEEYASALSELVINSKPIITSLTILAGEIAGNDEARAEAIAELIRGHIRTAPAKTKLCGFYLLDSVVKNLRGPFVRCFATGLSDLFLPAYAKVDITQKKSMARLFNTWRPVFPASVLDEIEPHIAPRAAA</sequence>
<dbReference type="GO" id="GO:0005737">
    <property type="term" value="C:cytoplasm"/>
    <property type="evidence" value="ECO:0007669"/>
    <property type="project" value="TreeGrafter"/>
</dbReference>
<dbReference type="Pfam" id="PF04818">
    <property type="entry name" value="CID"/>
    <property type="match status" value="1"/>
</dbReference>
<dbReference type="GO" id="GO:0000993">
    <property type="term" value="F:RNA polymerase II complex binding"/>
    <property type="evidence" value="ECO:0007669"/>
    <property type="project" value="InterPro"/>
</dbReference>
<dbReference type="InterPro" id="IPR047415">
    <property type="entry name" value="Pcf11_CID"/>
</dbReference>
<dbReference type="GO" id="GO:0003729">
    <property type="term" value="F:mRNA binding"/>
    <property type="evidence" value="ECO:0007669"/>
    <property type="project" value="InterPro"/>
</dbReference>
<accession>A4RSE8</accession>
<dbReference type="Gramene" id="ABO94554">
    <property type="protein sequence ID" value="ABO94554"/>
    <property type="gene ID" value="OSTLU_36236"/>
</dbReference>
<dbReference type="CDD" id="cd16982">
    <property type="entry name" value="CID_Pcf11"/>
    <property type="match status" value="1"/>
</dbReference>
<dbReference type="HOGENOM" id="CLU_152308_0_0_1"/>
<dbReference type="KEGG" id="olu:OSTLU_36236"/>
<dbReference type="Proteomes" id="UP000001568">
    <property type="component" value="Chromosome 2"/>
</dbReference>
<dbReference type="SMART" id="SM00582">
    <property type="entry name" value="RPR"/>
    <property type="match status" value="1"/>
</dbReference>
<dbReference type="InterPro" id="IPR045154">
    <property type="entry name" value="PCF11-like"/>
</dbReference>
<keyword evidence="3" id="KW-1185">Reference proteome</keyword>
<dbReference type="InterPro" id="IPR006569">
    <property type="entry name" value="CID_dom"/>
</dbReference>
<dbReference type="PROSITE" id="PS51391">
    <property type="entry name" value="CID"/>
    <property type="match status" value="1"/>
</dbReference>
<name>A4RSE8_OSTLU</name>
<organism evidence="2 3">
    <name type="scientific">Ostreococcus lucimarinus (strain CCE9901)</name>
    <dbReference type="NCBI Taxonomy" id="436017"/>
    <lineage>
        <taxon>Eukaryota</taxon>
        <taxon>Viridiplantae</taxon>
        <taxon>Chlorophyta</taxon>
        <taxon>Mamiellophyceae</taxon>
        <taxon>Mamiellales</taxon>
        <taxon>Bathycoccaceae</taxon>
        <taxon>Ostreococcus</taxon>
    </lineage>
</organism>
<evidence type="ECO:0000313" key="2">
    <source>
        <dbReference type="EMBL" id="ABO94554.1"/>
    </source>
</evidence>
<dbReference type="GO" id="GO:0006369">
    <property type="term" value="P:termination of RNA polymerase II transcription"/>
    <property type="evidence" value="ECO:0007669"/>
    <property type="project" value="InterPro"/>
</dbReference>
<evidence type="ECO:0000259" key="1">
    <source>
        <dbReference type="PROSITE" id="PS51391"/>
    </source>
</evidence>
<feature type="non-terminal residue" evidence="2">
    <location>
        <position position="135"/>
    </location>
</feature>
<dbReference type="SUPFAM" id="SSF48464">
    <property type="entry name" value="ENTH/VHS domain"/>
    <property type="match status" value="1"/>
</dbReference>
<proteinExistence type="predicted"/>
<gene>
    <name evidence="2" type="ORF">OSTLU_36236</name>
</gene>
<dbReference type="Gene3D" id="1.25.40.90">
    <property type="match status" value="1"/>
</dbReference>
<dbReference type="RefSeq" id="XP_001416261.1">
    <property type="nucleotide sequence ID" value="XM_001416224.1"/>
</dbReference>
<dbReference type="AlphaFoldDB" id="A4RSE8"/>
<dbReference type="PANTHER" id="PTHR15921:SF3">
    <property type="entry name" value="PRE-MRNA CLEAVAGE COMPLEX 2 PROTEIN PCF11"/>
    <property type="match status" value="1"/>
</dbReference>
<dbReference type="InterPro" id="IPR008942">
    <property type="entry name" value="ENTH_VHS"/>
</dbReference>
<dbReference type="STRING" id="436017.A4RSE8"/>
<dbReference type="OrthoDB" id="2129491at2759"/>
<protein>
    <recommendedName>
        <fullName evidence="1">CID domain-containing protein</fullName>
    </recommendedName>
</protein>
<dbReference type="GO" id="GO:0031124">
    <property type="term" value="P:mRNA 3'-end processing"/>
    <property type="evidence" value="ECO:0007669"/>
    <property type="project" value="InterPro"/>
</dbReference>
<dbReference type="EMBL" id="CP000582">
    <property type="protein sequence ID" value="ABO94554.1"/>
    <property type="molecule type" value="Genomic_DNA"/>
</dbReference>
<feature type="domain" description="CID" evidence="1">
    <location>
        <begin position="1"/>
        <end position="133"/>
    </location>
</feature>
<dbReference type="eggNOG" id="KOG2071">
    <property type="taxonomic scope" value="Eukaryota"/>
</dbReference>
<reference evidence="2 3" key="1">
    <citation type="journal article" date="2007" name="Proc. Natl. Acad. Sci. U.S.A.">
        <title>The tiny eukaryote Ostreococcus provides genomic insights into the paradox of plankton speciation.</title>
        <authorList>
            <person name="Palenik B."/>
            <person name="Grimwood J."/>
            <person name="Aerts A."/>
            <person name="Rouze P."/>
            <person name="Salamov A."/>
            <person name="Putnam N."/>
            <person name="Dupont C."/>
            <person name="Jorgensen R."/>
            <person name="Derelle E."/>
            <person name="Rombauts S."/>
            <person name="Zhou K."/>
            <person name="Otillar R."/>
            <person name="Merchant S.S."/>
            <person name="Podell S."/>
            <person name="Gaasterland T."/>
            <person name="Napoli C."/>
            <person name="Gendler K."/>
            <person name="Manuell A."/>
            <person name="Tai V."/>
            <person name="Vallon O."/>
            <person name="Piganeau G."/>
            <person name="Jancek S."/>
            <person name="Heijde M."/>
            <person name="Jabbari K."/>
            <person name="Bowler C."/>
            <person name="Lohr M."/>
            <person name="Robbens S."/>
            <person name="Werner G."/>
            <person name="Dubchak I."/>
            <person name="Pazour G.J."/>
            <person name="Ren Q."/>
            <person name="Paulsen I."/>
            <person name="Delwiche C."/>
            <person name="Schmutz J."/>
            <person name="Rokhsar D."/>
            <person name="Van de Peer Y."/>
            <person name="Moreau H."/>
            <person name="Grigoriev I.V."/>
        </authorList>
    </citation>
    <scope>NUCLEOTIDE SEQUENCE [LARGE SCALE GENOMIC DNA]</scope>
    <source>
        <strain evidence="2 3">CCE9901</strain>
    </source>
</reference>
<evidence type="ECO:0000313" key="3">
    <source>
        <dbReference type="Proteomes" id="UP000001568"/>
    </source>
</evidence>
<dbReference type="GeneID" id="5000550"/>
<dbReference type="OMA" id="ICSHIME"/>
<dbReference type="GO" id="GO:0005849">
    <property type="term" value="C:mRNA cleavage factor complex"/>
    <property type="evidence" value="ECO:0007669"/>
    <property type="project" value="TreeGrafter"/>
</dbReference>
<dbReference type="PANTHER" id="PTHR15921">
    <property type="entry name" value="PRE-MRNA CLEAVAGE COMPLEX II"/>
    <property type="match status" value="1"/>
</dbReference>